<dbReference type="Proteomes" id="UP001501600">
    <property type="component" value="Unassembled WGS sequence"/>
</dbReference>
<evidence type="ECO:0000256" key="5">
    <source>
        <dbReference type="ARBA" id="ARBA00022692"/>
    </source>
</evidence>
<dbReference type="PANTHER" id="PTHR30026:SF5">
    <property type="entry name" value="ABC-TYPE EFFLUX SYSTEM SECRETIN COMPONENT"/>
    <property type="match status" value="1"/>
</dbReference>
<keyword evidence="10" id="KW-1185">Reference proteome</keyword>
<name>A0ABP9SFA9_9GAMM</name>
<dbReference type="Pfam" id="PF02321">
    <property type="entry name" value="OEP"/>
    <property type="match status" value="2"/>
</dbReference>
<dbReference type="SUPFAM" id="SSF56954">
    <property type="entry name" value="Outer membrane efflux proteins (OEP)"/>
    <property type="match status" value="1"/>
</dbReference>
<keyword evidence="8" id="KW-0175">Coiled coil</keyword>
<organism evidence="9 10">
    <name type="scientific">Ferrimonas gelatinilytica</name>
    <dbReference type="NCBI Taxonomy" id="1255257"/>
    <lineage>
        <taxon>Bacteria</taxon>
        <taxon>Pseudomonadati</taxon>
        <taxon>Pseudomonadota</taxon>
        <taxon>Gammaproteobacteria</taxon>
        <taxon>Alteromonadales</taxon>
        <taxon>Ferrimonadaceae</taxon>
        <taxon>Ferrimonas</taxon>
    </lineage>
</organism>
<evidence type="ECO:0000313" key="9">
    <source>
        <dbReference type="EMBL" id="GAA5194498.1"/>
    </source>
</evidence>
<dbReference type="EMBL" id="BAABLF010000029">
    <property type="protein sequence ID" value="GAA5194498.1"/>
    <property type="molecule type" value="Genomic_DNA"/>
</dbReference>
<keyword evidence="6" id="KW-0472">Membrane</keyword>
<gene>
    <name evidence="9" type="ORF">GCM10025772_27570</name>
</gene>
<evidence type="ECO:0000256" key="3">
    <source>
        <dbReference type="ARBA" id="ARBA00022448"/>
    </source>
</evidence>
<keyword evidence="5" id="KW-0812">Transmembrane</keyword>
<comment type="subcellular location">
    <subcellularLocation>
        <location evidence="1">Cell outer membrane</location>
    </subcellularLocation>
</comment>
<feature type="coiled-coil region" evidence="8">
    <location>
        <begin position="187"/>
        <end position="214"/>
    </location>
</feature>
<evidence type="ECO:0000256" key="4">
    <source>
        <dbReference type="ARBA" id="ARBA00022452"/>
    </source>
</evidence>
<dbReference type="Gene3D" id="1.20.1600.10">
    <property type="entry name" value="Outer membrane efflux proteins (OEP)"/>
    <property type="match status" value="1"/>
</dbReference>
<evidence type="ECO:0000313" key="10">
    <source>
        <dbReference type="Proteomes" id="UP001501600"/>
    </source>
</evidence>
<keyword evidence="3" id="KW-0813">Transport</keyword>
<evidence type="ECO:0000256" key="6">
    <source>
        <dbReference type="ARBA" id="ARBA00023136"/>
    </source>
</evidence>
<dbReference type="InterPro" id="IPR003423">
    <property type="entry name" value="OMP_efflux"/>
</dbReference>
<comment type="similarity">
    <text evidence="2">Belongs to the outer membrane factor (OMF) (TC 1.B.17) family.</text>
</comment>
<dbReference type="PANTHER" id="PTHR30026">
    <property type="entry name" value="OUTER MEMBRANE PROTEIN TOLC"/>
    <property type="match status" value="1"/>
</dbReference>
<keyword evidence="7" id="KW-0998">Cell outer membrane</keyword>
<evidence type="ECO:0000256" key="1">
    <source>
        <dbReference type="ARBA" id="ARBA00004442"/>
    </source>
</evidence>
<sequence>MGLAAAPLSLLEAWQHLDSDSAALQAEREASRRAESERQAADALGGPSLSLGATYLYLDQPVSLDLSGTLPSILPPGLISPVNLTERSIYRTSLRGQWPLYAGGRIDAAQAVKQAEMEAQKQQLEIRRREQFNLLVERYYGVLLAKQNAQLRQAQVTARRSHARNARLLEEQGQIARVERLNAEVALEQAQVAARQADSELRIAQRALASLLRQEGGEPMIYGAERLSVPPVAPLEQALVETHPALKLFDAKERQAQGAIKAEKGRYKPELGLFGTYTLLEDDSLLSDLEPEWMVGVRFTMPLVTNDGRRDRVKAARSAELEARHRRAQAEQDLRLLLVSQHEAMRQAADQFESYYATIALAQENRHLRQEAFSQGLATSLELVDADQSLTAAQLGQAFSRYQYLKALAQVMSLSGQIEPFFSQISASEIAQ</sequence>
<reference evidence="10" key="1">
    <citation type="journal article" date="2019" name="Int. J. Syst. Evol. Microbiol.">
        <title>The Global Catalogue of Microorganisms (GCM) 10K type strain sequencing project: providing services to taxonomists for standard genome sequencing and annotation.</title>
        <authorList>
            <consortium name="The Broad Institute Genomics Platform"/>
            <consortium name="The Broad Institute Genome Sequencing Center for Infectious Disease"/>
            <person name="Wu L."/>
            <person name="Ma J."/>
        </authorList>
    </citation>
    <scope>NUCLEOTIDE SEQUENCE [LARGE SCALE GENOMIC DNA]</scope>
    <source>
        <strain evidence="10">JCM 18720</strain>
    </source>
</reference>
<protein>
    <submittedName>
        <fullName evidence="9">TolC family protein</fullName>
    </submittedName>
</protein>
<evidence type="ECO:0000256" key="7">
    <source>
        <dbReference type="ARBA" id="ARBA00023237"/>
    </source>
</evidence>
<keyword evidence="4" id="KW-1134">Transmembrane beta strand</keyword>
<evidence type="ECO:0000256" key="2">
    <source>
        <dbReference type="ARBA" id="ARBA00007613"/>
    </source>
</evidence>
<evidence type="ECO:0000256" key="8">
    <source>
        <dbReference type="SAM" id="Coils"/>
    </source>
</evidence>
<proteinExistence type="inferred from homology"/>
<accession>A0ABP9SFA9</accession>
<dbReference type="InterPro" id="IPR051906">
    <property type="entry name" value="TolC-like"/>
</dbReference>
<comment type="caution">
    <text evidence="9">The sequence shown here is derived from an EMBL/GenBank/DDBJ whole genome shotgun (WGS) entry which is preliminary data.</text>
</comment>